<accession>A0A812YXG4</accession>
<dbReference type="EMBL" id="CAJNJA010044264">
    <property type="protein sequence ID" value="CAE7800623.1"/>
    <property type="molecule type" value="Genomic_DNA"/>
</dbReference>
<feature type="region of interest" description="Disordered" evidence="1">
    <location>
        <begin position="1"/>
        <end position="34"/>
    </location>
</feature>
<feature type="region of interest" description="Disordered" evidence="1">
    <location>
        <begin position="257"/>
        <end position="286"/>
    </location>
</feature>
<sequence>REQKGDGRVVPARKQKETPGPAERSANASAALEKAKDLFSKGKKNGDQVEQPCLASSALWTTIMEHGIGARSSGSWSKLPERPGVKLRGQARLFVLFFASGLTRGITMSWTTPWFRDDEKPFLQRTDTMSLDIIRPKDIPRGQVMFPKDYDKSLITEDIHRCQPHYDHLNYLNKPDMSVGCTDPVHVGGKARSYYAPMDRRPRDLSLTTADIELAIPRGGNHKGSRHTDPVCPRYEMPSSYQAPVPEPRWNGRHATDNSDIEKSHPRVLHPDRNYVRDPNEGRDIEYTTPNYAEKLNALRARGRPDFSLNVQDILGTKPARPRCTDPLDPSYKVPTSATTSLHAKYAEEKGLGIELPSLQVREVGHVEGSKSKRLTWDNGEPHLSLLREDIAGALPQRWVGTIPANIYDAPEMRPMITHHDPHDIPGAQVGTLKKGIEGSRRSVNPLNPRYPMLDGNARPQPLPTFEAQRHPMLRSQRGATSMPNLRGSRSLMPAGKRTFTVPEEFAESVALQREALASALPEGSQRLPEMQEQRSQGSQGSQRPSARLAQVDMIQPVPPAMMAEPGGEDAHNTIRFDLPASEAGGLSRRSASSGALPRIDWPCNTAGIRMYQESLQRMAERVHKSHPRAAGLLRMMDHLAAFSPPVRWNIAGAKSSNLRESLQKHLALKKQEELRKHEEKTATKQKTPAEPRPWKESSSAQAAPTPSAPSRPLPGSGSAWESAALRLKATGTTEKDKTDLKNFVSDLQLNDEQVELGLQFLERSKLRSLLAQKDRVLKSCQDPAARIETVRKMIAAVTTSKLCTFLKSTGMLPIGAPPPRATRTWVKRWQAGIGGDGEDRCMRCLAPAWLQDSVWPRRRPRGQAATWRRWTPRVPQLLRR</sequence>
<evidence type="ECO:0000256" key="1">
    <source>
        <dbReference type="SAM" id="MobiDB-lite"/>
    </source>
</evidence>
<feature type="compositionally biased region" description="Low complexity" evidence="1">
    <location>
        <begin position="534"/>
        <end position="546"/>
    </location>
</feature>
<evidence type="ECO:0000313" key="2">
    <source>
        <dbReference type="EMBL" id="CAE7800623.1"/>
    </source>
</evidence>
<protein>
    <submittedName>
        <fullName evidence="2">Uncharacterized protein</fullName>
    </submittedName>
</protein>
<name>A0A812YXG4_9DINO</name>
<comment type="caution">
    <text evidence="2">The sequence shown here is derived from an EMBL/GenBank/DDBJ whole genome shotgun (WGS) entry which is preliminary data.</text>
</comment>
<feature type="compositionally biased region" description="Basic and acidic residues" evidence="1">
    <location>
        <begin position="673"/>
        <end position="696"/>
    </location>
</feature>
<gene>
    <name evidence="2" type="ORF">SNEC2469_LOCUS23613</name>
</gene>
<dbReference type="Proteomes" id="UP000601435">
    <property type="component" value="Unassembled WGS sequence"/>
</dbReference>
<dbReference type="OrthoDB" id="437249at2759"/>
<dbReference type="AlphaFoldDB" id="A0A812YXG4"/>
<keyword evidence="3" id="KW-1185">Reference proteome</keyword>
<dbReference type="PANTHER" id="PTHR38130:SF1">
    <property type="entry name" value="EF-HAND DOMAIN-CONTAINING PROTEIN"/>
    <property type="match status" value="1"/>
</dbReference>
<feature type="region of interest" description="Disordered" evidence="1">
    <location>
        <begin position="522"/>
        <end position="548"/>
    </location>
</feature>
<reference evidence="2" key="1">
    <citation type="submission" date="2021-02" db="EMBL/GenBank/DDBJ databases">
        <authorList>
            <person name="Dougan E. K."/>
            <person name="Rhodes N."/>
            <person name="Thang M."/>
            <person name="Chan C."/>
        </authorList>
    </citation>
    <scope>NUCLEOTIDE SEQUENCE</scope>
</reference>
<dbReference type="PANTHER" id="PTHR38130">
    <property type="entry name" value="EF-HAND DOMAIN-CONTAINING PROTEIN"/>
    <property type="match status" value="1"/>
</dbReference>
<feature type="non-terminal residue" evidence="2">
    <location>
        <position position="881"/>
    </location>
</feature>
<proteinExistence type="predicted"/>
<feature type="region of interest" description="Disordered" evidence="1">
    <location>
        <begin position="673"/>
        <end position="720"/>
    </location>
</feature>
<evidence type="ECO:0000313" key="3">
    <source>
        <dbReference type="Proteomes" id="UP000601435"/>
    </source>
</evidence>
<organism evidence="2 3">
    <name type="scientific">Symbiodinium necroappetens</name>
    <dbReference type="NCBI Taxonomy" id="1628268"/>
    <lineage>
        <taxon>Eukaryota</taxon>
        <taxon>Sar</taxon>
        <taxon>Alveolata</taxon>
        <taxon>Dinophyceae</taxon>
        <taxon>Suessiales</taxon>
        <taxon>Symbiodiniaceae</taxon>
        <taxon>Symbiodinium</taxon>
    </lineage>
</organism>